<evidence type="ECO:0000313" key="10">
    <source>
        <dbReference type="EMBL" id="GER35020.1"/>
    </source>
</evidence>
<dbReference type="CDD" id="cd11378">
    <property type="entry name" value="DUF296"/>
    <property type="match status" value="1"/>
</dbReference>
<keyword evidence="5 6" id="KW-0539">Nucleus</keyword>
<keyword evidence="4 6" id="KW-0804">Transcription</keyword>
<dbReference type="Pfam" id="PF03479">
    <property type="entry name" value="PCC"/>
    <property type="match status" value="1"/>
</dbReference>
<gene>
    <name evidence="10" type="ORF">STAS_11279</name>
</gene>
<feature type="region of interest" description="Disordered" evidence="7">
    <location>
        <begin position="312"/>
        <end position="338"/>
    </location>
</feature>
<dbReference type="Proteomes" id="UP000325081">
    <property type="component" value="Unassembled WGS sequence"/>
</dbReference>
<reference evidence="11" key="1">
    <citation type="journal article" date="2019" name="Curr. Biol.">
        <title>Genome Sequence of Striga asiatica Provides Insight into the Evolution of Plant Parasitism.</title>
        <authorList>
            <person name="Yoshida S."/>
            <person name="Kim S."/>
            <person name="Wafula E.K."/>
            <person name="Tanskanen J."/>
            <person name="Kim Y.M."/>
            <person name="Honaas L."/>
            <person name="Yang Z."/>
            <person name="Spallek T."/>
            <person name="Conn C.E."/>
            <person name="Ichihashi Y."/>
            <person name="Cheong K."/>
            <person name="Cui S."/>
            <person name="Der J.P."/>
            <person name="Gundlach H."/>
            <person name="Jiao Y."/>
            <person name="Hori C."/>
            <person name="Ishida J.K."/>
            <person name="Kasahara H."/>
            <person name="Kiba T."/>
            <person name="Kim M.S."/>
            <person name="Koo N."/>
            <person name="Laohavisit A."/>
            <person name="Lee Y.H."/>
            <person name="Lumba S."/>
            <person name="McCourt P."/>
            <person name="Mortimer J.C."/>
            <person name="Mutuku J.M."/>
            <person name="Nomura T."/>
            <person name="Sasaki-Sekimoto Y."/>
            <person name="Seto Y."/>
            <person name="Wang Y."/>
            <person name="Wakatake T."/>
            <person name="Sakakibara H."/>
            <person name="Demura T."/>
            <person name="Yamaguchi S."/>
            <person name="Yoneyama K."/>
            <person name="Manabe R.I."/>
            <person name="Nelson D.C."/>
            <person name="Schulman A.H."/>
            <person name="Timko M.P."/>
            <person name="dePamphilis C.W."/>
            <person name="Choi D."/>
            <person name="Shirasu K."/>
        </authorList>
    </citation>
    <scope>NUCLEOTIDE SEQUENCE [LARGE SCALE GENOMIC DNA]</scope>
    <source>
        <strain evidence="11">cv. UVA1</strain>
    </source>
</reference>
<dbReference type="FunFam" id="3.30.1330.80:FF:000003">
    <property type="entry name" value="AT-hook motif nuclear-localized protein 1-like"/>
    <property type="match status" value="1"/>
</dbReference>
<dbReference type="PANTHER" id="PTHR31500:SF18">
    <property type="entry name" value="AT-HOOK MOTIF NUCLEAR-LOCALIZED PROTEIN 3"/>
    <property type="match status" value="1"/>
</dbReference>
<keyword evidence="3 6" id="KW-0238">DNA-binding</keyword>
<feature type="region of interest" description="Disordered" evidence="7">
    <location>
        <begin position="368"/>
        <end position="406"/>
    </location>
</feature>
<evidence type="ECO:0000256" key="7">
    <source>
        <dbReference type="SAM" id="MobiDB-lite"/>
    </source>
</evidence>
<comment type="caution">
    <text evidence="10">The sequence shown here is derived from an EMBL/GenBank/DDBJ whole genome shotgun (WGS) entry which is preliminary data.</text>
</comment>
<keyword evidence="8" id="KW-1133">Transmembrane helix</keyword>
<dbReference type="PROSITE" id="PS51742">
    <property type="entry name" value="PPC"/>
    <property type="match status" value="1"/>
</dbReference>
<comment type="domain">
    <text evidence="6">The PPC domain mediates interactions between AHL proteins.</text>
</comment>
<proteinExistence type="predicted"/>
<dbReference type="OrthoDB" id="2014829at2759"/>
<keyword evidence="2 6" id="KW-0805">Transcription regulation</keyword>
<dbReference type="Gene3D" id="3.30.1330.80">
    <property type="entry name" value="Hypothetical protein, similar to alpha- acetolactate decarboxylase, domain 2"/>
    <property type="match status" value="1"/>
</dbReference>
<dbReference type="EMBL" id="BKCP01004960">
    <property type="protein sequence ID" value="GER35020.1"/>
    <property type="molecule type" value="Genomic_DNA"/>
</dbReference>
<evidence type="ECO:0000256" key="2">
    <source>
        <dbReference type="ARBA" id="ARBA00023015"/>
    </source>
</evidence>
<dbReference type="InterPro" id="IPR039605">
    <property type="entry name" value="AHL"/>
</dbReference>
<accession>A0A5A7PQE6</accession>
<organism evidence="10 11">
    <name type="scientific">Striga asiatica</name>
    <name type="common">Asiatic witchweed</name>
    <name type="synonym">Buchnera asiatica</name>
    <dbReference type="NCBI Taxonomy" id="4170"/>
    <lineage>
        <taxon>Eukaryota</taxon>
        <taxon>Viridiplantae</taxon>
        <taxon>Streptophyta</taxon>
        <taxon>Embryophyta</taxon>
        <taxon>Tracheophyta</taxon>
        <taxon>Spermatophyta</taxon>
        <taxon>Magnoliopsida</taxon>
        <taxon>eudicotyledons</taxon>
        <taxon>Gunneridae</taxon>
        <taxon>Pentapetalae</taxon>
        <taxon>asterids</taxon>
        <taxon>lamiids</taxon>
        <taxon>Lamiales</taxon>
        <taxon>Orobanchaceae</taxon>
        <taxon>Buchnereae</taxon>
        <taxon>Striga</taxon>
    </lineage>
</organism>
<evidence type="ECO:0000256" key="8">
    <source>
        <dbReference type="SAM" id="Phobius"/>
    </source>
</evidence>
<feature type="region of interest" description="Disordered" evidence="7">
    <location>
        <begin position="1"/>
        <end position="79"/>
    </location>
</feature>
<evidence type="ECO:0000256" key="4">
    <source>
        <dbReference type="ARBA" id="ARBA00023163"/>
    </source>
</evidence>
<dbReference type="GO" id="GO:0005634">
    <property type="term" value="C:nucleus"/>
    <property type="evidence" value="ECO:0007669"/>
    <property type="project" value="UniProtKB-SubCell"/>
</dbReference>
<sequence length="406" mass="43448">MEVKNGLNSPGFTVKGDEAPQAYRVEPSVENPGGQFGGSTAPPATAAPPPSTAAPAQVPSTEMKKRRGRPRKYSGDGSAVALSPMPISASIPFAGDYSSAWKHSASRPVDAFKKKPKLELENSGMKINRQLTKPENRFRHHSSLLLENFIMLVYVLYPVIFQIIDFVALIFNQNDWISSSSRKSQIGKSSGSFIPHMLTVNTGEDIMMKIISFSQQGSRAICILAANGTISNVTLRQPNSSGGTLTYEGRFEILSLTGSFMPSDNGLTKSRSGGMSVSLAGPDGRVMGGGLAGMLVAAGPVQIVIGSFPLPGQQQQEQQKPKKPNYEHTISFTPVDANPISEHRYEASSYNGPKPNLTASASFNLANVNSTHGPHGPKITDNHEHNATLPGGDSREPSHVNHEITS</sequence>
<dbReference type="SUPFAM" id="SSF117856">
    <property type="entry name" value="AF0104/ALDC/Ptd012-like"/>
    <property type="match status" value="1"/>
</dbReference>
<keyword evidence="8" id="KW-0812">Transmembrane</keyword>
<evidence type="ECO:0000256" key="6">
    <source>
        <dbReference type="RuleBase" id="RU367031"/>
    </source>
</evidence>
<evidence type="ECO:0000256" key="1">
    <source>
        <dbReference type="ARBA" id="ARBA00004123"/>
    </source>
</evidence>
<dbReference type="PANTHER" id="PTHR31500">
    <property type="entry name" value="AT-HOOK MOTIF NUCLEAR-LOCALIZED PROTEIN 9"/>
    <property type="match status" value="1"/>
</dbReference>
<evidence type="ECO:0000256" key="5">
    <source>
        <dbReference type="ARBA" id="ARBA00023242"/>
    </source>
</evidence>
<comment type="function">
    <text evidence="6">Transcription factor that specifically binds AT-rich DNA sequences related to the nuclear matrix attachment regions (MARs).</text>
</comment>
<comment type="subcellular location">
    <subcellularLocation>
        <location evidence="1 6">Nucleus</location>
    </subcellularLocation>
</comment>
<evidence type="ECO:0000259" key="9">
    <source>
        <dbReference type="PROSITE" id="PS51742"/>
    </source>
</evidence>
<evidence type="ECO:0000313" key="11">
    <source>
        <dbReference type="Proteomes" id="UP000325081"/>
    </source>
</evidence>
<feature type="compositionally biased region" description="Polar residues" evidence="7">
    <location>
        <begin position="1"/>
        <end position="11"/>
    </location>
</feature>
<evidence type="ECO:0000256" key="3">
    <source>
        <dbReference type="ARBA" id="ARBA00023125"/>
    </source>
</evidence>
<keyword evidence="11" id="KW-1185">Reference proteome</keyword>
<feature type="domain" description="PPC" evidence="9">
    <location>
        <begin position="190"/>
        <end position="331"/>
    </location>
</feature>
<dbReference type="InterPro" id="IPR005175">
    <property type="entry name" value="PPC_dom"/>
</dbReference>
<protein>
    <recommendedName>
        <fullName evidence="6">AT-hook motif nuclear-localized protein</fullName>
    </recommendedName>
</protein>
<dbReference type="GO" id="GO:0003680">
    <property type="term" value="F:minor groove of adenine-thymine-rich DNA binding"/>
    <property type="evidence" value="ECO:0007669"/>
    <property type="project" value="UniProtKB-UniRule"/>
</dbReference>
<name>A0A5A7PQE6_STRAF</name>
<dbReference type="AlphaFoldDB" id="A0A5A7PQE6"/>
<feature type="compositionally biased region" description="Basic and acidic residues" evidence="7">
    <location>
        <begin position="393"/>
        <end position="406"/>
    </location>
</feature>
<keyword evidence="8" id="KW-0472">Membrane</keyword>
<feature type="transmembrane region" description="Helical" evidence="8">
    <location>
        <begin position="149"/>
        <end position="171"/>
    </location>
</feature>